<dbReference type="GO" id="GO:0030246">
    <property type="term" value="F:carbohydrate binding"/>
    <property type="evidence" value="ECO:0007669"/>
    <property type="project" value="InterPro"/>
</dbReference>
<evidence type="ECO:0000256" key="5">
    <source>
        <dbReference type="ARBA" id="ARBA00022801"/>
    </source>
</evidence>
<evidence type="ECO:0000256" key="3">
    <source>
        <dbReference type="ARBA" id="ARBA00007806"/>
    </source>
</evidence>
<keyword evidence="4" id="KW-0732">Signal</keyword>
<protein>
    <recommendedName>
        <fullName evidence="9">Glucosidase II subunit alpha</fullName>
    </recommendedName>
</protein>
<dbReference type="Pfam" id="PF01055">
    <property type="entry name" value="Glyco_hydro_31_2nd"/>
    <property type="match status" value="1"/>
</dbReference>
<dbReference type="EMBL" id="VDEP01000236">
    <property type="protein sequence ID" value="KAA1122012.1"/>
    <property type="molecule type" value="Genomic_DNA"/>
</dbReference>
<dbReference type="GO" id="GO:0017177">
    <property type="term" value="C:glucosidase II complex"/>
    <property type="evidence" value="ECO:0007669"/>
    <property type="project" value="TreeGrafter"/>
</dbReference>
<evidence type="ECO:0000256" key="6">
    <source>
        <dbReference type="ARBA" id="ARBA00022824"/>
    </source>
</evidence>
<dbReference type="SUPFAM" id="SSF74650">
    <property type="entry name" value="Galactose mutarotase-like"/>
    <property type="match status" value="1"/>
</dbReference>
<dbReference type="InterPro" id="IPR000322">
    <property type="entry name" value="Glyco_hydro_31_TIM"/>
</dbReference>
<evidence type="ECO:0000256" key="9">
    <source>
        <dbReference type="ARBA" id="ARBA00042895"/>
    </source>
</evidence>
<dbReference type="InterPro" id="IPR011013">
    <property type="entry name" value="Gal_mutarotase_sf_dom"/>
</dbReference>
<comment type="subcellular location">
    <subcellularLocation>
        <location evidence="1">Endoplasmic reticulum</location>
    </subcellularLocation>
</comment>
<comment type="similarity">
    <text evidence="3 10">Belongs to the glycosyl hydrolase 31 family.</text>
</comment>
<evidence type="ECO:0000313" key="14">
    <source>
        <dbReference type="Proteomes" id="UP000325313"/>
    </source>
</evidence>
<dbReference type="InterPro" id="IPR017853">
    <property type="entry name" value="GH"/>
</dbReference>
<feature type="domain" description="Glycoside hydrolase family 31 N-terminal" evidence="12">
    <location>
        <begin position="102"/>
        <end position="350"/>
    </location>
</feature>
<evidence type="ECO:0000256" key="10">
    <source>
        <dbReference type="RuleBase" id="RU361185"/>
    </source>
</evidence>
<evidence type="ECO:0000256" key="2">
    <source>
        <dbReference type="ARBA" id="ARBA00004833"/>
    </source>
</evidence>
<dbReference type="AlphaFoldDB" id="A0A5B0R9E1"/>
<keyword evidence="8 10" id="KW-0326">Glycosidase</keyword>
<comment type="pathway">
    <text evidence="2">Glycan metabolism; N-glycan metabolism.</text>
</comment>
<accession>A0A5B0R9E1</accession>
<proteinExistence type="inferred from homology"/>
<evidence type="ECO:0000256" key="4">
    <source>
        <dbReference type="ARBA" id="ARBA00022729"/>
    </source>
</evidence>
<evidence type="ECO:0000313" key="13">
    <source>
        <dbReference type="EMBL" id="KAA1122012.1"/>
    </source>
</evidence>
<keyword evidence="7" id="KW-0325">Glycoprotein</keyword>
<dbReference type="Pfam" id="PF13802">
    <property type="entry name" value="Gal_mutarotas_2"/>
    <property type="match status" value="1"/>
</dbReference>
<comment type="caution">
    <text evidence="13">The sequence shown here is derived from an EMBL/GenBank/DDBJ whole genome shotgun (WGS) entry which is preliminary data.</text>
</comment>
<keyword evidence="5 10" id="KW-0378">Hydrolase</keyword>
<dbReference type="PANTHER" id="PTHR22762">
    <property type="entry name" value="ALPHA-GLUCOSIDASE"/>
    <property type="match status" value="1"/>
</dbReference>
<dbReference type="Gene3D" id="3.20.20.80">
    <property type="entry name" value="Glycosidases"/>
    <property type="match status" value="1"/>
</dbReference>
<evidence type="ECO:0000259" key="11">
    <source>
        <dbReference type="Pfam" id="PF01055"/>
    </source>
</evidence>
<dbReference type="Proteomes" id="UP000325313">
    <property type="component" value="Unassembled WGS sequence"/>
</dbReference>
<evidence type="ECO:0000256" key="7">
    <source>
        <dbReference type="ARBA" id="ARBA00023180"/>
    </source>
</evidence>
<dbReference type="GO" id="GO:0005975">
    <property type="term" value="P:carbohydrate metabolic process"/>
    <property type="evidence" value="ECO:0007669"/>
    <property type="project" value="InterPro"/>
</dbReference>
<dbReference type="InterPro" id="IPR025887">
    <property type="entry name" value="Glyco_hydro_31_N_dom"/>
</dbReference>
<feature type="domain" description="Glycoside hydrolase family 31 TIM barrel" evidence="11">
    <location>
        <begin position="425"/>
        <end position="591"/>
    </location>
</feature>
<dbReference type="PANTHER" id="PTHR22762:SF54">
    <property type="entry name" value="BCDNA.GH04962"/>
    <property type="match status" value="1"/>
</dbReference>
<reference evidence="13 14" key="1">
    <citation type="submission" date="2019-05" db="EMBL/GenBank/DDBJ databases">
        <title>Emergence of the Ug99 lineage of the wheat stem rust pathogen through somatic hybridization.</title>
        <authorList>
            <person name="Li F."/>
            <person name="Upadhyaya N.M."/>
            <person name="Sperschneider J."/>
            <person name="Matny O."/>
            <person name="Nguyen-Phuc H."/>
            <person name="Mago R."/>
            <person name="Raley C."/>
            <person name="Miller M.E."/>
            <person name="Silverstein K.A.T."/>
            <person name="Henningsen E."/>
            <person name="Hirsch C.D."/>
            <person name="Visser B."/>
            <person name="Pretorius Z.A."/>
            <person name="Steffenson B.J."/>
            <person name="Schwessinger B."/>
            <person name="Dodds P.N."/>
            <person name="Figueroa M."/>
        </authorList>
    </citation>
    <scope>NUCLEOTIDE SEQUENCE [LARGE SCALE GENOMIC DNA]</scope>
    <source>
        <strain evidence="13 14">Ug99</strain>
    </source>
</reference>
<dbReference type="GO" id="GO:0090599">
    <property type="term" value="F:alpha-glucosidase activity"/>
    <property type="evidence" value="ECO:0007669"/>
    <property type="project" value="TreeGrafter"/>
</dbReference>
<evidence type="ECO:0000256" key="1">
    <source>
        <dbReference type="ARBA" id="ARBA00004240"/>
    </source>
</evidence>
<organism evidence="13 14">
    <name type="scientific">Puccinia graminis f. sp. tritici</name>
    <dbReference type="NCBI Taxonomy" id="56615"/>
    <lineage>
        <taxon>Eukaryota</taxon>
        <taxon>Fungi</taxon>
        <taxon>Dikarya</taxon>
        <taxon>Basidiomycota</taxon>
        <taxon>Pucciniomycotina</taxon>
        <taxon>Pucciniomycetes</taxon>
        <taxon>Pucciniales</taxon>
        <taxon>Pucciniaceae</taxon>
        <taxon>Puccinia</taxon>
    </lineage>
</organism>
<name>A0A5B0R9E1_PUCGR</name>
<dbReference type="GO" id="GO:0006491">
    <property type="term" value="P:N-glycan processing"/>
    <property type="evidence" value="ECO:0007669"/>
    <property type="project" value="TreeGrafter"/>
</dbReference>
<gene>
    <name evidence="13" type="ORF">PGTUg99_018188</name>
</gene>
<evidence type="ECO:0000259" key="12">
    <source>
        <dbReference type="Pfam" id="PF13802"/>
    </source>
</evidence>
<keyword evidence="6" id="KW-0256">Endoplasmic reticulum</keyword>
<dbReference type="CDD" id="cd14752">
    <property type="entry name" value="GH31_N"/>
    <property type="match status" value="1"/>
</dbReference>
<evidence type="ECO:0000256" key="8">
    <source>
        <dbReference type="ARBA" id="ARBA00023295"/>
    </source>
</evidence>
<dbReference type="SUPFAM" id="SSF51445">
    <property type="entry name" value="(Trans)glycosidases"/>
    <property type="match status" value="1"/>
</dbReference>
<dbReference type="Gene3D" id="2.60.40.1760">
    <property type="entry name" value="glycosyl hydrolase (family 31)"/>
    <property type="match status" value="1"/>
</dbReference>
<sequence length="603" mass="69123">MIGDRGRKVRWSDRMLMTIVCLMLIVIRVGSVKRGDFKTCEQAGFCKRGRERSIRAASPEYGPGWKSPYLVQEAPSWSEDTHTLHARLVNELYPGVTFALNVTVLAESEGTLRIKLDQLDGLRQRYNEADKWTLLGQPKLLHSKHINLQISQDQTLITWSGNLAVEYQFLLQHQPFKISLLRDGQPHIILNQRGLFNMEHFRNKPKTNDEGLLVQEPSDPTVVSNAEELYPGFKETTEDGMWEETFGGRTDQKPKGPESLALDITFPGYSHVFGIPEHASPLSLKTTRGSPESALAEAYTDPYRLWNLDVFEYEADSEMALYGAIPMMKAHRAGSTVGVFWLNAAETWVDVEKRETRGEVVEAWKAGASRRASSSGEGVTDEGPIGTSTETYWMSESGILDLFLFLGPSSAEIFSSFAALVGTTILPPYFSIAYHQCRWNYVSQEDLLSVVQNFDKFDIPLDVMWLDIEYAEDHKYFIWDKRHFPEPMKMINELEATGRKLVTIVDPHIKRTQDLYVYKEAVERNVLCKLPDGSEYEGWCWTGSSSWVDYFDPSSWDWWAGLFKFNKYKESTVNVHNWLDMNEVSSSMFYNMRKRPYLPFLLH</sequence>